<sequence>MAKFDFRLFVLLLTVPAVVLMVVDQAEAKPGVCQDTLDSKACDAPLCRKLCGYIHRGNGHCVESENPGGGFSKKCVCYYDYECHHE</sequence>
<comment type="caution">
    <text evidence="1">The sequence shown here is derived from an EMBL/GenBank/DDBJ whole genome shotgun (WGS) entry which is preliminary data.</text>
</comment>
<keyword evidence="2" id="KW-1185">Reference proteome</keyword>
<proteinExistence type="predicted"/>
<evidence type="ECO:0000313" key="2">
    <source>
        <dbReference type="Proteomes" id="UP001062846"/>
    </source>
</evidence>
<accession>A0ACC0P7B4</accession>
<name>A0ACC0P7B4_RHOML</name>
<dbReference type="Proteomes" id="UP001062846">
    <property type="component" value="Chromosome 4"/>
</dbReference>
<dbReference type="EMBL" id="CM046391">
    <property type="protein sequence ID" value="KAI8560607.1"/>
    <property type="molecule type" value="Genomic_DNA"/>
</dbReference>
<gene>
    <name evidence="1" type="ORF">RHMOL_Rhmol04G0271100</name>
</gene>
<protein>
    <submittedName>
        <fullName evidence="1">Uncharacterized protein</fullName>
    </submittedName>
</protein>
<organism evidence="1 2">
    <name type="scientific">Rhododendron molle</name>
    <name type="common">Chinese azalea</name>
    <name type="synonym">Azalea mollis</name>
    <dbReference type="NCBI Taxonomy" id="49168"/>
    <lineage>
        <taxon>Eukaryota</taxon>
        <taxon>Viridiplantae</taxon>
        <taxon>Streptophyta</taxon>
        <taxon>Embryophyta</taxon>
        <taxon>Tracheophyta</taxon>
        <taxon>Spermatophyta</taxon>
        <taxon>Magnoliopsida</taxon>
        <taxon>eudicotyledons</taxon>
        <taxon>Gunneridae</taxon>
        <taxon>Pentapetalae</taxon>
        <taxon>asterids</taxon>
        <taxon>Ericales</taxon>
        <taxon>Ericaceae</taxon>
        <taxon>Ericoideae</taxon>
        <taxon>Rhodoreae</taxon>
        <taxon>Rhododendron</taxon>
    </lineage>
</organism>
<reference evidence="1" key="1">
    <citation type="submission" date="2022-02" db="EMBL/GenBank/DDBJ databases">
        <title>Plant Genome Project.</title>
        <authorList>
            <person name="Zhang R.-G."/>
        </authorList>
    </citation>
    <scope>NUCLEOTIDE SEQUENCE</scope>
    <source>
        <strain evidence="1">AT1</strain>
    </source>
</reference>
<evidence type="ECO:0000313" key="1">
    <source>
        <dbReference type="EMBL" id="KAI8560607.1"/>
    </source>
</evidence>